<reference evidence="2 3" key="1">
    <citation type="submission" date="2018-04" db="EMBL/GenBank/DDBJ databases">
        <title>Genomic Encyclopedia of Type Strains, Phase IV (KMG-IV): sequencing the most valuable type-strain genomes for metagenomic binning, comparative biology and taxonomic classification.</title>
        <authorList>
            <person name="Goeker M."/>
        </authorList>
    </citation>
    <scope>NUCLEOTIDE SEQUENCE [LARGE SCALE GENOMIC DNA]</scope>
    <source>
        <strain evidence="2 3">DSM 20705</strain>
    </source>
</reference>
<comment type="caution">
    <text evidence="2">The sequence shown here is derived from an EMBL/GenBank/DDBJ whole genome shotgun (WGS) entry which is preliminary data.</text>
</comment>
<dbReference type="Proteomes" id="UP000245793">
    <property type="component" value="Unassembled WGS sequence"/>
</dbReference>
<evidence type="ECO:0000313" key="3">
    <source>
        <dbReference type="Proteomes" id="UP000245793"/>
    </source>
</evidence>
<protein>
    <submittedName>
        <fullName evidence="2">Uncharacterized protein DUF1659</fullName>
    </submittedName>
</protein>
<keyword evidence="3" id="KW-1185">Reference proteome</keyword>
<feature type="domain" description="DUF1659" evidence="1">
    <location>
        <begin position="13"/>
        <end position="63"/>
    </location>
</feature>
<evidence type="ECO:0000313" key="2">
    <source>
        <dbReference type="EMBL" id="PVY95630.1"/>
    </source>
</evidence>
<dbReference type="EMBL" id="QEKV01000001">
    <property type="protein sequence ID" value="PVY95630.1"/>
    <property type="molecule type" value="Genomic_DNA"/>
</dbReference>
<dbReference type="InterPro" id="IPR012454">
    <property type="entry name" value="DUF1659"/>
</dbReference>
<dbReference type="Pfam" id="PF07872">
    <property type="entry name" value="DUF1659"/>
    <property type="match status" value="1"/>
</dbReference>
<dbReference type="AlphaFoldDB" id="A0A2U1E6Q2"/>
<proteinExistence type="predicted"/>
<organism evidence="2 3">
    <name type="scientific">Ezakiella coagulans</name>
    <dbReference type="NCBI Taxonomy" id="46507"/>
    <lineage>
        <taxon>Bacteria</taxon>
        <taxon>Bacillati</taxon>
        <taxon>Bacillota</taxon>
        <taxon>Tissierellia</taxon>
        <taxon>Ezakiella</taxon>
    </lineage>
</organism>
<gene>
    <name evidence="2" type="ORF">C7381_101156</name>
</gene>
<accession>A0A2U1E6Q2</accession>
<dbReference type="RefSeq" id="WP_034547924.1">
    <property type="nucleotide sequence ID" value="NZ_CAUPJO010000028.1"/>
</dbReference>
<sequence>MIKLTIEQKEMIDGKEKKKSRTFQNISNGATNENLLKAGQAVAKLMKGDNSDVIKVEFTSLVNA</sequence>
<evidence type="ECO:0000259" key="1">
    <source>
        <dbReference type="Pfam" id="PF07872"/>
    </source>
</evidence>
<name>A0A2U1E6Q2_9FIRM</name>